<feature type="transmembrane region" description="Helical" evidence="1">
    <location>
        <begin position="124"/>
        <end position="145"/>
    </location>
</feature>
<dbReference type="Proteomes" id="UP000319728">
    <property type="component" value="Unassembled WGS sequence"/>
</dbReference>
<comment type="caution">
    <text evidence="2">The sequence shown here is derived from an EMBL/GenBank/DDBJ whole genome shotgun (WGS) entry which is preliminary data.</text>
</comment>
<dbReference type="AlphaFoldDB" id="A0A562WNV5"/>
<feature type="transmembrane region" description="Helical" evidence="1">
    <location>
        <begin position="47"/>
        <end position="66"/>
    </location>
</feature>
<dbReference type="OrthoDB" id="3405014at2"/>
<dbReference type="RefSeq" id="WP_145820320.1">
    <property type="nucleotide sequence ID" value="NZ_AP023438.1"/>
</dbReference>
<protein>
    <submittedName>
        <fullName evidence="2">Uncharacterized protein</fullName>
    </submittedName>
</protein>
<keyword evidence="1" id="KW-0472">Membrane</keyword>
<feature type="transmembrane region" description="Helical" evidence="1">
    <location>
        <begin position="6"/>
        <end position="35"/>
    </location>
</feature>
<keyword evidence="1" id="KW-0812">Transmembrane</keyword>
<proteinExistence type="predicted"/>
<keyword evidence="3" id="KW-1185">Reference proteome</keyword>
<organism evidence="2 3">
    <name type="scientific">Micromonospora sagamiensis</name>
    <dbReference type="NCBI Taxonomy" id="47875"/>
    <lineage>
        <taxon>Bacteria</taxon>
        <taxon>Bacillati</taxon>
        <taxon>Actinomycetota</taxon>
        <taxon>Actinomycetes</taxon>
        <taxon>Micromonosporales</taxon>
        <taxon>Micromonosporaceae</taxon>
        <taxon>Micromonospora</taxon>
    </lineage>
</organism>
<evidence type="ECO:0000256" key="1">
    <source>
        <dbReference type="SAM" id="Phobius"/>
    </source>
</evidence>
<evidence type="ECO:0000313" key="3">
    <source>
        <dbReference type="Proteomes" id="UP000319728"/>
    </source>
</evidence>
<accession>A0A562WNV5</accession>
<keyword evidence="1" id="KW-1133">Transmembrane helix</keyword>
<gene>
    <name evidence="2" type="ORF">JD81_05064</name>
</gene>
<dbReference type="EMBL" id="VLLP01000001">
    <property type="protein sequence ID" value="TWJ31507.1"/>
    <property type="molecule type" value="Genomic_DNA"/>
</dbReference>
<evidence type="ECO:0000313" key="2">
    <source>
        <dbReference type="EMBL" id="TWJ31507.1"/>
    </source>
</evidence>
<sequence>MRTVMGFVFLGLVLLKLAWPVFALAAVILAVRVAFALQDGRGARSRALRLSIAASASTAFAAYGYGLGTTTFGLVTDADDRCGIVRPDRYGYGYHGPADGTHRMWPLQDTTCGPDLVPWFVNPLVAGSVVLLVVLVVVMVVARVGSRRH</sequence>
<name>A0A562WNV5_9ACTN</name>
<reference evidence="2 3" key="1">
    <citation type="submission" date="2019-07" db="EMBL/GenBank/DDBJ databases">
        <title>R&amp;d 2014.</title>
        <authorList>
            <person name="Klenk H.-P."/>
        </authorList>
    </citation>
    <scope>NUCLEOTIDE SEQUENCE [LARGE SCALE GENOMIC DNA]</scope>
    <source>
        <strain evidence="2 3">DSM 43912</strain>
    </source>
</reference>